<comment type="caution">
    <text evidence="7">The sequence shown here is derived from an EMBL/GenBank/DDBJ whole genome shotgun (WGS) entry which is preliminary data.</text>
</comment>
<dbReference type="GO" id="GO:0008033">
    <property type="term" value="P:tRNA processing"/>
    <property type="evidence" value="ECO:0007669"/>
    <property type="project" value="UniProtKB-KW"/>
</dbReference>
<dbReference type="EMBL" id="JAVHNQ010000014">
    <property type="protein sequence ID" value="KAK6332877.1"/>
    <property type="molecule type" value="Genomic_DNA"/>
</dbReference>
<gene>
    <name evidence="7" type="ORF">TWF696_002897</name>
</gene>
<dbReference type="Gene3D" id="3.30.310.50">
    <property type="entry name" value="Alpha-D-phosphohexomutase, C-terminal domain"/>
    <property type="match status" value="1"/>
</dbReference>
<evidence type="ECO:0000313" key="7">
    <source>
        <dbReference type="EMBL" id="KAK6332877.1"/>
    </source>
</evidence>
<keyword evidence="6" id="KW-0539">Nucleus</keyword>
<name>A0AAV9U0T6_9PEZI</name>
<dbReference type="AlphaFoldDB" id="A0AAV9U0T6"/>
<keyword evidence="4" id="KW-0963">Cytoplasm</keyword>
<evidence type="ECO:0000256" key="6">
    <source>
        <dbReference type="ARBA" id="ARBA00023242"/>
    </source>
</evidence>
<dbReference type="GO" id="GO:0070525">
    <property type="term" value="P:tRNA threonylcarbamoyladenosine metabolic process"/>
    <property type="evidence" value="ECO:0007669"/>
    <property type="project" value="TreeGrafter"/>
</dbReference>
<evidence type="ECO:0000256" key="5">
    <source>
        <dbReference type="ARBA" id="ARBA00022694"/>
    </source>
</evidence>
<dbReference type="PANTHER" id="PTHR31283:SF5">
    <property type="entry name" value="EKC_KEOPS COMPLEX SUBUNIT LAGE3"/>
    <property type="match status" value="1"/>
</dbReference>
<comment type="subcellular location">
    <subcellularLocation>
        <location evidence="2">Cytoplasm</location>
    </subcellularLocation>
    <subcellularLocation>
        <location evidence="1">Nucleus</location>
    </subcellularLocation>
</comment>
<dbReference type="PANTHER" id="PTHR31283">
    <property type="entry name" value="EKC/KEOPS COMPLEX SUBUNIT PCC1 FAMILY MEMBER"/>
    <property type="match status" value="1"/>
</dbReference>
<keyword evidence="5" id="KW-0819">tRNA processing</keyword>
<protein>
    <recommendedName>
        <fullName evidence="9">Transcription factor Pcc1</fullName>
    </recommendedName>
</protein>
<comment type="similarity">
    <text evidence="3">Belongs to the CTAG/PCC1 family.</text>
</comment>
<evidence type="ECO:0000313" key="8">
    <source>
        <dbReference type="Proteomes" id="UP001375240"/>
    </source>
</evidence>
<accession>A0AAV9U0T6</accession>
<proteinExistence type="inferred from homology"/>
<dbReference type="GO" id="GO:0005634">
    <property type="term" value="C:nucleus"/>
    <property type="evidence" value="ECO:0007669"/>
    <property type="project" value="UniProtKB-SubCell"/>
</dbReference>
<dbReference type="Proteomes" id="UP001375240">
    <property type="component" value="Unassembled WGS sequence"/>
</dbReference>
<evidence type="ECO:0000256" key="2">
    <source>
        <dbReference type="ARBA" id="ARBA00004496"/>
    </source>
</evidence>
<dbReference type="FunFam" id="3.30.310.50:FF:000005">
    <property type="entry name" value="L antigen family member 3"/>
    <property type="match status" value="1"/>
</dbReference>
<reference evidence="7 8" key="1">
    <citation type="submission" date="2019-10" db="EMBL/GenBank/DDBJ databases">
        <authorList>
            <person name="Palmer J.M."/>
        </authorList>
    </citation>
    <scope>NUCLEOTIDE SEQUENCE [LARGE SCALE GENOMIC DNA]</scope>
    <source>
        <strain evidence="7 8">TWF696</strain>
    </source>
</reference>
<dbReference type="InterPro" id="IPR015419">
    <property type="entry name" value="CTAG/Pcc1"/>
</dbReference>
<dbReference type="Pfam" id="PF09341">
    <property type="entry name" value="Pcc1"/>
    <property type="match status" value="1"/>
</dbReference>
<dbReference type="GO" id="GO:0005737">
    <property type="term" value="C:cytoplasm"/>
    <property type="evidence" value="ECO:0007669"/>
    <property type="project" value="UniProtKB-SubCell"/>
</dbReference>
<evidence type="ECO:0000256" key="3">
    <source>
        <dbReference type="ARBA" id="ARBA00007073"/>
    </source>
</evidence>
<evidence type="ECO:0008006" key="9">
    <source>
        <dbReference type="Google" id="ProtNLM"/>
    </source>
</evidence>
<evidence type="ECO:0000256" key="1">
    <source>
        <dbReference type="ARBA" id="ARBA00004123"/>
    </source>
</evidence>
<organism evidence="7 8">
    <name type="scientific">Orbilia brochopaga</name>
    <dbReference type="NCBI Taxonomy" id="3140254"/>
    <lineage>
        <taxon>Eukaryota</taxon>
        <taxon>Fungi</taxon>
        <taxon>Dikarya</taxon>
        <taxon>Ascomycota</taxon>
        <taxon>Pezizomycotina</taxon>
        <taxon>Orbiliomycetes</taxon>
        <taxon>Orbiliales</taxon>
        <taxon>Orbiliaceae</taxon>
        <taxon>Orbilia</taxon>
    </lineage>
</organism>
<keyword evidence="8" id="KW-1185">Reference proteome</keyword>
<evidence type="ECO:0000256" key="4">
    <source>
        <dbReference type="ARBA" id="ARBA00022490"/>
    </source>
</evidence>
<dbReference type="GO" id="GO:0000408">
    <property type="term" value="C:EKC/KEOPS complex"/>
    <property type="evidence" value="ECO:0007669"/>
    <property type="project" value="TreeGrafter"/>
</dbReference>
<sequence length="95" mass="10352">MAADFPHSLSLAVPLPSPRLARVLARSLAVDKELSPFVRRSFSVSPQDADVLVIDYQAATARMLRVAVNGCMESLNLALHVCQELDTDSLEDIES</sequence>